<evidence type="ECO:0000313" key="7">
    <source>
        <dbReference type="EMBL" id="CDQ92026.1"/>
    </source>
</evidence>
<evidence type="ECO:0000256" key="4">
    <source>
        <dbReference type="ARBA" id="ARBA00023136"/>
    </source>
</evidence>
<reference evidence="7" key="1">
    <citation type="journal article" date="2014" name="Nat. Commun.">
        <title>The rainbow trout genome provides novel insights into evolution after whole-genome duplication in vertebrates.</title>
        <authorList>
            <person name="Berthelot C."/>
            <person name="Brunet F."/>
            <person name="Chalopin D."/>
            <person name="Juanchich A."/>
            <person name="Bernard M."/>
            <person name="Noel B."/>
            <person name="Bento P."/>
            <person name="Da Silva C."/>
            <person name="Labadie K."/>
            <person name="Alberti A."/>
            <person name="Aury J.M."/>
            <person name="Louis A."/>
            <person name="Dehais P."/>
            <person name="Bardou P."/>
            <person name="Montfort J."/>
            <person name="Klopp C."/>
            <person name="Cabau C."/>
            <person name="Gaspin C."/>
            <person name="Thorgaard G.H."/>
            <person name="Boussaha M."/>
            <person name="Quillet E."/>
            <person name="Guyomard R."/>
            <person name="Galiana D."/>
            <person name="Bobe J."/>
            <person name="Volff J.N."/>
            <person name="Genet C."/>
            <person name="Wincker P."/>
            <person name="Jaillon O."/>
            <person name="Roest Crollius H."/>
            <person name="Guiguen Y."/>
        </authorList>
    </citation>
    <scope>NUCLEOTIDE SEQUENCE [LARGE SCALE GENOMIC DNA]</scope>
</reference>
<evidence type="ECO:0000259" key="6">
    <source>
        <dbReference type="Pfam" id="PF24456"/>
    </source>
</evidence>
<evidence type="ECO:0000256" key="2">
    <source>
        <dbReference type="ARBA" id="ARBA00022692"/>
    </source>
</evidence>
<evidence type="ECO:0000256" key="5">
    <source>
        <dbReference type="SAM" id="Phobius"/>
    </source>
</evidence>
<dbReference type="GO" id="GO:0016020">
    <property type="term" value="C:membrane"/>
    <property type="evidence" value="ECO:0007669"/>
    <property type="project" value="UniProtKB-SubCell"/>
</dbReference>
<keyword evidence="3 5" id="KW-1133">Transmembrane helix</keyword>
<comment type="subcellular location">
    <subcellularLocation>
        <location evidence="1">Membrane</location>
        <topology evidence="1">Multi-pass membrane protein</topology>
    </subcellularLocation>
</comment>
<keyword evidence="2 5" id="KW-0812">Transmembrane</keyword>
<protein>
    <recommendedName>
        <fullName evidence="6">RETREG1-3/ARL6IP-like N-terminal reticulon-homology domain-containing protein</fullName>
    </recommendedName>
</protein>
<dbReference type="Proteomes" id="UP000193380">
    <property type="component" value="Unassembled WGS sequence"/>
</dbReference>
<reference evidence="7" key="2">
    <citation type="submission" date="2014-03" db="EMBL/GenBank/DDBJ databases">
        <authorList>
            <person name="Genoscope - CEA"/>
        </authorList>
    </citation>
    <scope>NUCLEOTIDE SEQUENCE</scope>
</reference>
<feature type="domain" description="RETREG1-3/ARL6IP-like N-terminal reticulon-homology" evidence="6">
    <location>
        <begin position="17"/>
        <end position="70"/>
    </location>
</feature>
<feature type="transmembrane region" description="Helical" evidence="5">
    <location>
        <begin position="49"/>
        <end position="68"/>
    </location>
</feature>
<name>A0A060YJW4_ONCMY</name>
<dbReference type="InterPro" id="IPR057282">
    <property type="entry name" value="RETREG1-3-like_RHD"/>
</dbReference>
<proteinExistence type="predicted"/>
<keyword evidence="4 5" id="KW-0472">Membrane</keyword>
<evidence type="ECO:0000256" key="1">
    <source>
        <dbReference type="ARBA" id="ARBA00004141"/>
    </source>
</evidence>
<dbReference type="EMBL" id="FR912631">
    <property type="protein sequence ID" value="CDQ92026.1"/>
    <property type="molecule type" value="Genomic_DNA"/>
</dbReference>
<evidence type="ECO:0000313" key="8">
    <source>
        <dbReference type="Proteomes" id="UP000193380"/>
    </source>
</evidence>
<dbReference type="PaxDb" id="8022-A0A060YJW4"/>
<dbReference type="GO" id="GO:0005783">
    <property type="term" value="C:endoplasmic reticulum"/>
    <property type="evidence" value="ECO:0007669"/>
    <property type="project" value="UniProtKB-ARBA"/>
</dbReference>
<gene>
    <name evidence="7" type="ORF">GSONMT00054440001</name>
</gene>
<organism evidence="7 8">
    <name type="scientific">Oncorhynchus mykiss</name>
    <name type="common">Rainbow trout</name>
    <name type="synonym">Salmo gairdneri</name>
    <dbReference type="NCBI Taxonomy" id="8022"/>
    <lineage>
        <taxon>Eukaryota</taxon>
        <taxon>Metazoa</taxon>
        <taxon>Chordata</taxon>
        <taxon>Craniata</taxon>
        <taxon>Vertebrata</taxon>
        <taxon>Euteleostomi</taxon>
        <taxon>Actinopterygii</taxon>
        <taxon>Neopterygii</taxon>
        <taxon>Teleostei</taxon>
        <taxon>Protacanthopterygii</taxon>
        <taxon>Salmoniformes</taxon>
        <taxon>Salmonidae</taxon>
        <taxon>Salmoninae</taxon>
        <taxon>Oncorhynchus</taxon>
    </lineage>
</organism>
<dbReference type="Pfam" id="PF24456">
    <property type="entry name" value="RHD_RETREG1-3"/>
    <property type="match status" value="1"/>
</dbReference>
<accession>A0A060YJW4</accession>
<evidence type="ECO:0000256" key="3">
    <source>
        <dbReference type="ARBA" id="ARBA00022989"/>
    </source>
</evidence>
<dbReference type="AlphaFoldDB" id="A0A060YJW4"/>
<sequence length="83" mass="9106">MAAAGHEEEQAVIADCRISNVINWNKPFRTTTLFAATTAVYWFVALNSYRAYCLLALSLALMGTVLLVKDVALSRCVSFSKGM</sequence>